<keyword evidence="8 13" id="KW-0067">ATP-binding</keyword>
<evidence type="ECO:0000256" key="4">
    <source>
        <dbReference type="ARBA" id="ARBA00022692"/>
    </source>
</evidence>
<evidence type="ECO:0000256" key="1">
    <source>
        <dbReference type="ARBA" id="ARBA00004479"/>
    </source>
</evidence>
<name>A0A5N6RWT5_9ROSI</name>
<evidence type="ECO:0000256" key="11">
    <source>
        <dbReference type="ARBA" id="ARBA00047558"/>
    </source>
</evidence>
<dbReference type="Pfam" id="PF00069">
    <property type="entry name" value="Pkinase"/>
    <property type="match status" value="1"/>
</dbReference>
<protein>
    <recommendedName>
        <fullName evidence="15">Protein kinase domain-containing protein</fullName>
    </recommendedName>
</protein>
<dbReference type="Gene3D" id="1.10.510.10">
    <property type="entry name" value="Transferase(Phosphotransferase) domain 1"/>
    <property type="match status" value="1"/>
</dbReference>
<keyword evidence="6 13" id="KW-0547">Nucleotide-binding</keyword>
<dbReference type="SMART" id="SM00220">
    <property type="entry name" value="S_TKc"/>
    <property type="match status" value="1"/>
</dbReference>
<feature type="binding site" evidence="13">
    <location>
        <position position="90"/>
    </location>
    <ligand>
        <name>ATP</name>
        <dbReference type="ChEBI" id="CHEBI:30616"/>
    </ligand>
</feature>
<evidence type="ECO:0000256" key="2">
    <source>
        <dbReference type="ARBA" id="ARBA00022527"/>
    </source>
</evidence>
<comment type="subcellular location">
    <subcellularLocation>
        <location evidence="1">Membrane</location>
        <topology evidence="1">Single-pass type I membrane protein</topology>
    </subcellularLocation>
</comment>
<keyword evidence="10" id="KW-0472">Membrane</keyword>
<keyword evidence="17" id="KW-1185">Reference proteome</keyword>
<evidence type="ECO:0000256" key="10">
    <source>
        <dbReference type="ARBA" id="ARBA00023136"/>
    </source>
</evidence>
<dbReference type="SUPFAM" id="SSF56112">
    <property type="entry name" value="Protein kinase-like (PK-like)"/>
    <property type="match status" value="1"/>
</dbReference>
<dbReference type="InterPro" id="IPR001245">
    <property type="entry name" value="Ser-Thr/Tyr_kinase_cat_dom"/>
</dbReference>
<evidence type="ECO:0000256" key="8">
    <source>
        <dbReference type="ARBA" id="ARBA00022840"/>
    </source>
</evidence>
<evidence type="ECO:0000313" key="17">
    <source>
        <dbReference type="Proteomes" id="UP000327013"/>
    </source>
</evidence>
<dbReference type="InterPro" id="IPR011009">
    <property type="entry name" value="Kinase-like_dom_sf"/>
</dbReference>
<dbReference type="OrthoDB" id="4062651at2759"/>
<dbReference type="Pfam" id="PF07714">
    <property type="entry name" value="PK_Tyr_Ser-Thr"/>
    <property type="match status" value="1"/>
</dbReference>
<proteinExistence type="inferred from homology"/>
<dbReference type="AlphaFoldDB" id="A0A5N6RWT5"/>
<comment type="similarity">
    <text evidence="14">Belongs to the protein kinase superfamily.</text>
</comment>
<dbReference type="PANTHER" id="PTHR27005:SF468">
    <property type="entry name" value="OS01G0310500 PROTEIN"/>
    <property type="match status" value="1"/>
</dbReference>
<feature type="domain" description="Protein kinase" evidence="15">
    <location>
        <begin position="61"/>
        <end position="234"/>
    </location>
</feature>
<organism evidence="16 17">
    <name type="scientific">Carpinus fangiana</name>
    <dbReference type="NCBI Taxonomy" id="176857"/>
    <lineage>
        <taxon>Eukaryota</taxon>
        <taxon>Viridiplantae</taxon>
        <taxon>Streptophyta</taxon>
        <taxon>Embryophyta</taxon>
        <taxon>Tracheophyta</taxon>
        <taxon>Spermatophyta</taxon>
        <taxon>Magnoliopsida</taxon>
        <taxon>eudicotyledons</taxon>
        <taxon>Gunneridae</taxon>
        <taxon>Pentapetalae</taxon>
        <taxon>rosids</taxon>
        <taxon>fabids</taxon>
        <taxon>Fagales</taxon>
        <taxon>Betulaceae</taxon>
        <taxon>Carpinus</taxon>
    </lineage>
</organism>
<dbReference type="InterPro" id="IPR000719">
    <property type="entry name" value="Prot_kinase_dom"/>
</dbReference>
<dbReference type="EMBL" id="CM017328">
    <property type="protein sequence ID" value="KAE8125703.1"/>
    <property type="molecule type" value="Genomic_DNA"/>
</dbReference>
<evidence type="ECO:0000256" key="14">
    <source>
        <dbReference type="RuleBase" id="RU000304"/>
    </source>
</evidence>
<comment type="catalytic activity">
    <reaction evidence="11">
        <text>L-seryl-[protein] + ATP = O-phospho-L-seryl-[protein] + ADP + H(+)</text>
        <dbReference type="Rhea" id="RHEA:17989"/>
        <dbReference type="Rhea" id="RHEA-COMP:9863"/>
        <dbReference type="Rhea" id="RHEA-COMP:11604"/>
        <dbReference type="ChEBI" id="CHEBI:15378"/>
        <dbReference type="ChEBI" id="CHEBI:29999"/>
        <dbReference type="ChEBI" id="CHEBI:30616"/>
        <dbReference type="ChEBI" id="CHEBI:83421"/>
        <dbReference type="ChEBI" id="CHEBI:456216"/>
    </reaction>
</comment>
<evidence type="ECO:0000256" key="6">
    <source>
        <dbReference type="ARBA" id="ARBA00022741"/>
    </source>
</evidence>
<evidence type="ECO:0000313" key="16">
    <source>
        <dbReference type="EMBL" id="KAE8125703.1"/>
    </source>
</evidence>
<sequence length="234" mass="26552">MKLRESFFQKNGGLILKEKLIKFEFHITKDQFSYSETTKLGSKETTKIFIVEELKKATNNYAESRIIGQGGFGTVYKGFLLDKRIVAIKKSKTVDQNQIDQFVNEVVLLSQIDHGNVVKLLGCCLETQFHLLVYEFVPKDSTPIIHKDVKSSNILLDDDFTAKVSNFETSRLVPRDQKELATAVQGTLEYLDPENLQTNQLTEKSDVYSVGVVLVELLTGGMYFHSISLRMTEV</sequence>
<accession>A0A5N6RWT5</accession>
<dbReference type="PROSITE" id="PS00108">
    <property type="entry name" value="PROTEIN_KINASE_ST"/>
    <property type="match status" value="1"/>
</dbReference>
<reference evidence="16 17" key="1">
    <citation type="submission" date="2019-06" db="EMBL/GenBank/DDBJ databases">
        <title>A chromosomal-level reference genome of Carpinus fangiana (Coryloideae, Betulaceae).</title>
        <authorList>
            <person name="Yang X."/>
            <person name="Wang Z."/>
            <person name="Zhang L."/>
            <person name="Hao G."/>
            <person name="Liu J."/>
            <person name="Yang Y."/>
        </authorList>
    </citation>
    <scope>NUCLEOTIDE SEQUENCE [LARGE SCALE GENOMIC DNA]</scope>
    <source>
        <strain evidence="16">Cfa_2016G</strain>
        <tissue evidence="16">Leaf</tissue>
    </source>
</reference>
<evidence type="ECO:0000256" key="13">
    <source>
        <dbReference type="PROSITE-ProRule" id="PRU10141"/>
    </source>
</evidence>
<evidence type="ECO:0000256" key="5">
    <source>
        <dbReference type="ARBA" id="ARBA00022729"/>
    </source>
</evidence>
<dbReference type="PROSITE" id="PS00107">
    <property type="entry name" value="PROTEIN_KINASE_ATP"/>
    <property type="match status" value="1"/>
</dbReference>
<dbReference type="GO" id="GO:0005886">
    <property type="term" value="C:plasma membrane"/>
    <property type="evidence" value="ECO:0007669"/>
    <property type="project" value="TreeGrafter"/>
</dbReference>
<keyword evidence="3" id="KW-0808">Transferase</keyword>
<dbReference type="FunFam" id="3.30.200.20:FF:000043">
    <property type="entry name" value="Wall-associated receptor kinase 2"/>
    <property type="match status" value="1"/>
</dbReference>
<keyword evidence="5" id="KW-0732">Signal</keyword>
<keyword evidence="4" id="KW-0812">Transmembrane</keyword>
<dbReference type="GO" id="GO:0004674">
    <property type="term" value="F:protein serine/threonine kinase activity"/>
    <property type="evidence" value="ECO:0007669"/>
    <property type="project" value="UniProtKB-KW"/>
</dbReference>
<dbReference type="InterPro" id="IPR017441">
    <property type="entry name" value="Protein_kinase_ATP_BS"/>
</dbReference>
<dbReference type="PANTHER" id="PTHR27005">
    <property type="entry name" value="WALL-ASSOCIATED RECEPTOR KINASE-LIKE 21"/>
    <property type="match status" value="1"/>
</dbReference>
<dbReference type="InterPro" id="IPR008271">
    <property type="entry name" value="Ser/Thr_kinase_AS"/>
</dbReference>
<dbReference type="Proteomes" id="UP000327013">
    <property type="component" value="Chromosome 8"/>
</dbReference>
<keyword evidence="2 14" id="KW-0723">Serine/threonine-protein kinase</keyword>
<evidence type="ECO:0000256" key="7">
    <source>
        <dbReference type="ARBA" id="ARBA00022777"/>
    </source>
</evidence>
<dbReference type="GO" id="GO:0007166">
    <property type="term" value="P:cell surface receptor signaling pathway"/>
    <property type="evidence" value="ECO:0007669"/>
    <property type="project" value="InterPro"/>
</dbReference>
<dbReference type="InterPro" id="IPR045274">
    <property type="entry name" value="WAK-like"/>
</dbReference>
<dbReference type="Gene3D" id="3.30.200.20">
    <property type="entry name" value="Phosphorylase Kinase, domain 1"/>
    <property type="match status" value="1"/>
</dbReference>
<dbReference type="GO" id="GO:0005524">
    <property type="term" value="F:ATP binding"/>
    <property type="evidence" value="ECO:0007669"/>
    <property type="project" value="UniProtKB-UniRule"/>
</dbReference>
<evidence type="ECO:0000259" key="15">
    <source>
        <dbReference type="PROSITE" id="PS50011"/>
    </source>
</evidence>
<evidence type="ECO:0000256" key="12">
    <source>
        <dbReference type="ARBA" id="ARBA00047951"/>
    </source>
</evidence>
<comment type="catalytic activity">
    <reaction evidence="12">
        <text>L-threonyl-[protein] + ATP = O-phospho-L-threonyl-[protein] + ADP + H(+)</text>
        <dbReference type="Rhea" id="RHEA:46608"/>
        <dbReference type="Rhea" id="RHEA-COMP:11060"/>
        <dbReference type="Rhea" id="RHEA-COMP:11605"/>
        <dbReference type="ChEBI" id="CHEBI:15378"/>
        <dbReference type="ChEBI" id="CHEBI:30013"/>
        <dbReference type="ChEBI" id="CHEBI:30616"/>
        <dbReference type="ChEBI" id="CHEBI:61977"/>
        <dbReference type="ChEBI" id="CHEBI:456216"/>
    </reaction>
</comment>
<dbReference type="PROSITE" id="PS50011">
    <property type="entry name" value="PROTEIN_KINASE_DOM"/>
    <property type="match status" value="1"/>
</dbReference>
<evidence type="ECO:0000256" key="3">
    <source>
        <dbReference type="ARBA" id="ARBA00022679"/>
    </source>
</evidence>
<gene>
    <name evidence="16" type="ORF">FH972_020478</name>
</gene>
<keyword evidence="9" id="KW-1133">Transmembrane helix</keyword>
<evidence type="ECO:0000256" key="9">
    <source>
        <dbReference type="ARBA" id="ARBA00022989"/>
    </source>
</evidence>
<keyword evidence="7" id="KW-0418">Kinase</keyword>